<gene>
    <name evidence="1" type="ORF">EAH89_08650</name>
</gene>
<dbReference type="SUPFAM" id="SSF109709">
    <property type="entry name" value="KorB DNA-binding domain-like"/>
    <property type="match status" value="1"/>
</dbReference>
<comment type="caution">
    <text evidence="1">The sequence shown here is derived from an EMBL/GenBank/DDBJ whole genome shotgun (WGS) entry which is preliminary data.</text>
</comment>
<evidence type="ECO:0000313" key="1">
    <source>
        <dbReference type="EMBL" id="TPG58031.1"/>
    </source>
</evidence>
<reference evidence="1 2" key="1">
    <citation type="journal article" date="2019" name="Environ. Microbiol.">
        <title>Species interactions and distinct microbial communities in high Arctic permafrost affected cryosols are associated with the CH4 and CO2 gas fluxes.</title>
        <authorList>
            <person name="Altshuler I."/>
            <person name="Hamel J."/>
            <person name="Turney S."/>
            <person name="Magnuson E."/>
            <person name="Levesque R."/>
            <person name="Greer C."/>
            <person name="Whyte L.G."/>
        </authorList>
    </citation>
    <scope>NUCLEOTIDE SEQUENCE [LARGE SCALE GENOMIC DNA]</scope>
    <source>
        <strain evidence="1 2">S9.3B</strain>
    </source>
</reference>
<dbReference type="AlphaFoldDB" id="A0A502G8S9"/>
<dbReference type="Gene3D" id="1.10.10.2830">
    <property type="match status" value="1"/>
</dbReference>
<keyword evidence="2" id="KW-1185">Reference proteome</keyword>
<accession>A0A502G8S9</accession>
<dbReference type="OrthoDB" id="1550462at2"/>
<evidence type="ECO:0000313" key="2">
    <source>
        <dbReference type="Proteomes" id="UP000317078"/>
    </source>
</evidence>
<dbReference type="Proteomes" id="UP000317078">
    <property type="component" value="Unassembled WGS sequence"/>
</dbReference>
<proteinExistence type="predicted"/>
<sequence>MSTAQSTCLTVQVPLNIRRQPGRKTVVTPEKVAGPTIPTPAAQTRGDPALVKALARAFRYQRMLNDGQYVSIIEMAEAERLDRGYVGRLLQLTLLAPEIVEAILNGCQPAGLRLADLLEPIGTDWQGHRLLAGT</sequence>
<dbReference type="EMBL" id="RCZP01000006">
    <property type="protein sequence ID" value="TPG58031.1"/>
    <property type="molecule type" value="Genomic_DNA"/>
</dbReference>
<name>A0A502G8S9_9PROT</name>
<organism evidence="1 2">
    <name type="scientific">Muricoccus nepalensis</name>
    <dbReference type="NCBI Taxonomy" id="1854500"/>
    <lineage>
        <taxon>Bacteria</taxon>
        <taxon>Pseudomonadati</taxon>
        <taxon>Pseudomonadota</taxon>
        <taxon>Alphaproteobacteria</taxon>
        <taxon>Acetobacterales</taxon>
        <taxon>Roseomonadaceae</taxon>
        <taxon>Muricoccus</taxon>
    </lineage>
</organism>
<protein>
    <submittedName>
        <fullName evidence="1">Uncharacterized protein</fullName>
    </submittedName>
</protein>